<dbReference type="AlphaFoldDB" id="A0A0F9HS30"/>
<comment type="caution">
    <text evidence="1">The sequence shown here is derived from an EMBL/GenBank/DDBJ whole genome shotgun (WGS) entry which is preliminary data.</text>
</comment>
<sequence>MNENCPNCGKKLWGIQYDYKSTEHYDGVSEWACPVDNNGCGYRRGRWSGKILLRGNIEKRYGGSNVDKFGIRRAELLVEHQVINKMAKISTPDISRVIRSGKVAFLAAMLGSKSRSLIKRARLLHMGYQEVYGG</sequence>
<reference evidence="1" key="1">
    <citation type="journal article" date="2015" name="Nature">
        <title>Complex archaea that bridge the gap between prokaryotes and eukaryotes.</title>
        <authorList>
            <person name="Spang A."/>
            <person name="Saw J.H."/>
            <person name="Jorgensen S.L."/>
            <person name="Zaremba-Niedzwiedzka K."/>
            <person name="Martijn J."/>
            <person name="Lind A.E."/>
            <person name="van Eijk R."/>
            <person name="Schleper C."/>
            <person name="Guy L."/>
            <person name="Ettema T.J."/>
        </authorList>
    </citation>
    <scope>NUCLEOTIDE SEQUENCE</scope>
</reference>
<dbReference type="EMBL" id="LAZR01014274">
    <property type="protein sequence ID" value="KKM18196.1"/>
    <property type="molecule type" value="Genomic_DNA"/>
</dbReference>
<evidence type="ECO:0000313" key="1">
    <source>
        <dbReference type="EMBL" id="KKM18196.1"/>
    </source>
</evidence>
<gene>
    <name evidence="1" type="ORF">LCGC14_1668120</name>
</gene>
<protein>
    <submittedName>
        <fullName evidence="1">Uncharacterized protein</fullName>
    </submittedName>
</protein>
<proteinExistence type="predicted"/>
<accession>A0A0F9HS30</accession>
<name>A0A0F9HS30_9ZZZZ</name>
<organism evidence="1">
    <name type="scientific">marine sediment metagenome</name>
    <dbReference type="NCBI Taxonomy" id="412755"/>
    <lineage>
        <taxon>unclassified sequences</taxon>
        <taxon>metagenomes</taxon>
        <taxon>ecological metagenomes</taxon>
    </lineage>
</organism>